<dbReference type="InterPro" id="IPR005484">
    <property type="entry name" value="Ribosomal_uL18_bac/plant/anim"/>
</dbReference>
<organism evidence="9 10">
    <name type="scientific">Acanthopleuribacter pedis</name>
    <dbReference type="NCBI Taxonomy" id="442870"/>
    <lineage>
        <taxon>Bacteria</taxon>
        <taxon>Pseudomonadati</taxon>
        <taxon>Acidobacteriota</taxon>
        <taxon>Holophagae</taxon>
        <taxon>Acanthopleuribacterales</taxon>
        <taxon>Acanthopleuribacteraceae</taxon>
        <taxon>Acanthopleuribacter</taxon>
    </lineage>
</organism>
<dbReference type="NCBIfam" id="TIGR00060">
    <property type="entry name" value="L18_bact"/>
    <property type="match status" value="1"/>
</dbReference>
<sequence length="120" mass="13194">MKKSKKDLRQRSHRRIRKTVSGTSERPRLAVFRSLKQIYVQAIDDVTGTTLASASTMEKEFKASGNYGGNIDAAKSIGSSIAKRLMDKGITSVVFDRGGFQYHGRVKAVAEAAREAGLKF</sequence>
<protein>
    <recommendedName>
        <fullName evidence="6 7">Large ribosomal subunit protein uL18</fullName>
    </recommendedName>
</protein>
<evidence type="ECO:0000313" key="10">
    <source>
        <dbReference type="Proteomes" id="UP000664417"/>
    </source>
</evidence>
<dbReference type="AlphaFoldDB" id="A0A8J7U6U1"/>
<comment type="similarity">
    <text evidence="1 7">Belongs to the universal ribosomal protein uL18 family.</text>
</comment>
<dbReference type="HAMAP" id="MF_01337_B">
    <property type="entry name" value="Ribosomal_uL18_B"/>
    <property type="match status" value="1"/>
</dbReference>
<dbReference type="GO" id="GO:0005840">
    <property type="term" value="C:ribosome"/>
    <property type="evidence" value="ECO:0007669"/>
    <property type="project" value="UniProtKB-KW"/>
</dbReference>
<dbReference type="EMBL" id="JAFREP010000033">
    <property type="protein sequence ID" value="MBO1322289.1"/>
    <property type="molecule type" value="Genomic_DNA"/>
</dbReference>
<comment type="subunit">
    <text evidence="7">Part of the 50S ribosomal subunit; part of the 5S rRNA/L5/L18/L25 subcomplex. Contacts the 5S and 23S rRNAs.</text>
</comment>
<evidence type="ECO:0000256" key="8">
    <source>
        <dbReference type="SAM" id="MobiDB-lite"/>
    </source>
</evidence>
<evidence type="ECO:0000313" key="9">
    <source>
        <dbReference type="EMBL" id="MBO1322289.1"/>
    </source>
</evidence>
<comment type="function">
    <text evidence="7">This is one of the proteins that bind and probably mediate the attachment of the 5S RNA into the large ribosomal subunit, where it forms part of the central protuberance.</text>
</comment>
<evidence type="ECO:0000256" key="1">
    <source>
        <dbReference type="ARBA" id="ARBA00007116"/>
    </source>
</evidence>
<dbReference type="CDD" id="cd00432">
    <property type="entry name" value="Ribosomal_L18_L5e"/>
    <property type="match status" value="1"/>
</dbReference>
<dbReference type="GO" id="GO:0005737">
    <property type="term" value="C:cytoplasm"/>
    <property type="evidence" value="ECO:0007669"/>
    <property type="project" value="UniProtKB-ARBA"/>
</dbReference>
<keyword evidence="2 7" id="KW-0699">rRNA-binding</keyword>
<dbReference type="GO" id="GO:0003735">
    <property type="term" value="F:structural constituent of ribosome"/>
    <property type="evidence" value="ECO:0007669"/>
    <property type="project" value="InterPro"/>
</dbReference>
<dbReference type="GO" id="GO:1990904">
    <property type="term" value="C:ribonucleoprotein complex"/>
    <property type="evidence" value="ECO:0007669"/>
    <property type="project" value="UniProtKB-KW"/>
</dbReference>
<evidence type="ECO:0000256" key="3">
    <source>
        <dbReference type="ARBA" id="ARBA00022884"/>
    </source>
</evidence>
<proteinExistence type="inferred from homology"/>
<dbReference type="Proteomes" id="UP000664417">
    <property type="component" value="Unassembled WGS sequence"/>
</dbReference>
<evidence type="ECO:0000256" key="2">
    <source>
        <dbReference type="ARBA" id="ARBA00022730"/>
    </source>
</evidence>
<evidence type="ECO:0000256" key="4">
    <source>
        <dbReference type="ARBA" id="ARBA00022980"/>
    </source>
</evidence>
<dbReference type="GO" id="GO:0006412">
    <property type="term" value="P:translation"/>
    <property type="evidence" value="ECO:0007669"/>
    <property type="project" value="UniProtKB-UniRule"/>
</dbReference>
<keyword evidence="4 7" id="KW-0689">Ribosomal protein</keyword>
<keyword evidence="5 7" id="KW-0687">Ribonucleoprotein</keyword>
<dbReference type="RefSeq" id="WP_207862259.1">
    <property type="nucleotide sequence ID" value="NZ_JAFREP010000033.1"/>
</dbReference>
<accession>A0A8J7U6U1</accession>
<keyword evidence="3 7" id="KW-0694">RNA-binding</keyword>
<keyword evidence="10" id="KW-1185">Reference proteome</keyword>
<feature type="compositionally biased region" description="Basic residues" evidence="8">
    <location>
        <begin position="1"/>
        <end position="18"/>
    </location>
</feature>
<evidence type="ECO:0000256" key="7">
    <source>
        <dbReference type="HAMAP-Rule" id="MF_01337"/>
    </source>
</evidence>
<dbReference type="Pfam" id="PF00861">
    <property type="entry name" value="Ribosomal_L18p"/>
    <property type="match status" value="1"/>
</dbReference>
<dbReference type="FunFam" id="3.30.420.100:FF:000001">
    <property type="entry name" value="50S ribosomal protein L18"/>
    <property type="match status" value="1"/>
</dbReference>
<name>A0A8J7U6U1_9BACT</name>
<dbReference type="PANTHER" id="PTHR12899">
    <property type="entry name" value="39S RIBOSOMAL PROTEIN L18, MITOCHONDRIAL"/>
    <property type="match status" value="1"/>
</dbReference>
<dbReference type="Gene3D" id="3.30.420.100">
    <property type="match status" value="1"/>
</dbReference>
<gene>
    <name evidence="7" type="primary">rplR</name>
    <name evidence="9" type="ORF">J3U88_27700</name>
</gene>
<dbReference type="InterPro" id="IPR004389">
    <property type="entry name" value="Ribosomal_uL18_bac-type"/>
</dbReference>
<dbReference type="GO" id="GO:0008097">
    <property type="term" value="F:5S rRNA binding"/>
    <property type="evidence" value="ECO:0007669"/>
    <property type="project" value="TreeGrafter"/>
</dbReference>
<evidence type="ECO:0000256" key="5">
    <source>
        <dbReference type="ARBA" id="ARBA00023274"/>
    </source>
</evidence>
<feature type="region of interest" description="Disordered" evidence="8">
    <location>
        <begin position="1"/>
        <end position="24"/>
    </location>
</feature>
<reference evidence="9" key="1">
    <citation type="submission" date="2021-03" db="EMBL/GenBank/DDBJ databases">
        <authorList>
            <person name="Wang G."/>
        </authorList>
    </citation>
    <scope>NUCLEOTIDE SEQUENCE</scope>
    <source>
        <strain evidence="9">KCTC 12899</strain>
    </source>
</reference>
<dbReference type="InterPro" id="IPR057268">
    <property type="entry name" value="Ribosomal_L18"/>
</dbReference>
<comment type="caution">
    <text evidence="9">The sequence shown here is derived from an EMBL/GenBank/DDBJ whole genome shotgun (WGS) entry which is preliminary data.</text>
</comment>
<dbReference type="SUPFAM" id="SSF53137">
    <property type="entry name" value="Translational machinery components"/>
    <property type="match status" value="1"/>
</dbReference>
<evidence type="ECO:0000256" key="6">
    <source>
        <dbReference type="ARBA" id="ARBA00035197"/>
    </source>
</evidence>
<dbReference type="PANTHER" id="PTHR12899:SF3">
    <property type="entry name" value="LARGE RIBOSOMAL SUBUNIT PROTEIN UL18M"/>
    <property type="match status" value="1"/>
</dbReference>